<dbReference type="PANTHER" id="PTHR14212:SF0">
    <property type="entry name" value="U4_U6 SMALL NUCLEAR RIBONUCLEOPROTEIN PRP3"/>
    <property type="match status" value="1"/>
</dbReference>
<dbReference type="OrthoDB" id="10264544at2759"/>
<evidence type="ECO:0000256" key="1">
    <source>
        <dbReference type="SAM" id="MobiDB-lite"/>
    </source>
</evidence>
<gene>
    <name evidence="3" type="ORF">LSTR_LSTR017556</name>
</gene>
<feature type="domain" description="Pre-mRNA-splicing factor 3" evidence="2">
    <location>
        <begin position="12"/>
        <end position="76"/>
    </location>
</feature>
<dbReference type="AlphaFoldDB" id="A0A482WQA5"/>
<accession>A0A482WQA5</accession>
<feature type="non-terminal residue" evidence="3">
    <location>
        <position position="76"/>
    </location>
</feature>
<dbReference type="EMBL" id="QKKF02029330">
    <property type="protein sequence ID" value="RZF35200.1"/>
    <property type="molecule type" value="Genomic_DNA"/>
</dbReference>
<organism evidence="3 4">
    <name type="scientific">Laodelphax striatellus</name>
    <name type="common">Small brown planthopper</name>
    <name type="synonym">Delphax striatella</name>
    <dbReference type="NCBI Taxonomy" id="195883"/>
    <lineage>
        <taxon>Eukaryota</taxon>
        <taxon>Metazoa</taxon>
        <taxon>Ecdysozoa</taxon>
        <taxon>Arthropoda</taxon>
        <taxon>Hexapoda</taxon>
        <taxon>Insecta</taxon>
        <taxon>Pterygota</taxon>
        <taxon>Neoptera</taxon>
        <taxon>Paraneoptera</taxon>
        <taxon>Hemiptera</taxon>
        <taxon>Auchenorrhyncha</taxon>
        <taxon>Fulgoroidea</taxon>
        <taxon>Delphacidae</taxon>
        <taxon>Criomorphinae</taxon>
        <taxon>Laodelphax</taxon>
    </lineage>
</organism>
<keyword evidence="4" id="KW-1185">Reference proteome</keyword>
<dbReference type="InterPro" id="IPR013881">
    <property type="entry name" value="Pre-mRNA_splic_Prp3_dom"/>
</dbReference>
<evidence type="ECO:0000313" key="3">
    <source>
        <dbReference type="EMBL" id="RZF35200.1"/>
    </source>
</evidence>
<dbReference type="STRING" id="195883.A0A482WQA5"/>
<feature type="non-terminal residue" evidence="3">
    <location>
        <position position="1"/>
    </location>
</feature>
<dbReference type="GO" id="GO:0046540">
    <property type="term" value="C:U4/U6 x U5 tri-snRNP complex"/>
    <property type="evidence" value="ECO:0007669"/>
    <property type="project" value="InterPro"/>
</dbReference>
<dbReference type="InterPro" id="IPR027104">
    <property type="entry name" value="Prp3"/>
</dbReference>
<sequence length="76" mass="8870">YEEGDGHMLCKEAAITNLVEHPTQIKSAAEAAKPTYMPVFLTKKERKKLRRQNRREAWKEEQEKIRLGLEPPPEPK</sequence>
<evidence type="ECO:0000313" key="4">
    <source>
        <dbReference type="Proteomes" id="UP000291343"/>
    </source>
</evidence>
<feature type="region of interest" description="Disordered" evidence="1">
    <location>
        <begin position="46"/>
        <end position="76"/>
    </location>
</feature>
<reference evidence="3 4" key="1">
    <citation type="journal article" date="2017" name="Gigascience">
        <title>Genome sequence of the small brown planthopper, Laodelphax striatellus.</title>
        <authorList>
            <person name="Zhu J."/>
            <person name="Jiang F."/>
            <person name="Wang X."/>
            <person name="Yang P."/>
            <person name="Bao Y."/>
            <person name="Zhao W."/>
            <person name="Wang W."/>
            <person name="Lu H."/>
            <person name="Wang Q."/>
            <person name="Cui N."/>
            <person name="Li J."/>
            <person name="Chen X."/>
            <person name="Luo L."/>
            <person name="Yu J."/>
            <person name="Kang L."/>
            <person name="Cui F."/>
        </authorList>
    </citation>
    <scope>NUCLEOTIDE SEQUENCE [LARGE SCALE GENOMIC DNA]</scope>
    <source>
        <strain evidence="3">Lst14</strain>
    </source>
</reference>
<dbReference type="PANTHER" id="PTHR14212">
    <property type="entry name" value="U4/U6-ASSOCIATED RNA SPLICING FACTOR-RELATED"/>
    <property type="match status" value="1"/>
</dbReference>
<name>A0A482WQA5_LAOST</name>
<feature type="compositionally biased region" description="Basic and acidic residues" evidence="1">
    <location>
        <begin position="54"/>
        <end position="76"/>
    </location>
</feature>
<dbReference type="Proteomes" id="UP000291343">
    <property type="component" value="Unassembled WGS sequence"/>
</dbReference>
<dbReference type="GO" id="GO:0000398">
    <property type="term" value="P:mRNA splicing, via spliceosome"/>
    <property type="evidence" value="ECO:0007669"/>
    <property type="project" value="InterPro"/>
</dbReference>
<proteinExistence type="predicted"/>
<dbReference type="Pfam" id="PF08572">
    <property type="entry name" value="PRP3"/>
    <property type="match status" value="1"/>
</dbReference>
<comment type="caution">
    <text evidence="3">The sequence shown here is derived from an EMBL/GenBank/DDBJ whole genome shotgun (WGS) entry which is preliminary data.</text>
</comment>
<evidence type="ECO:0000259" key="2">
    <source>
        <dbReference type="Pfam" id="PF08572"/>
    </source>
</evidence>
<protein>
    <recommendedName>
        <fullName evidence="2">Pre-mRNA-splicing factor 3 domain-containing protein</fullName>
    </recommendedName>
</protein>
<dbReference type="InParanoid" id="A0A482WQA5"/>